<dbReference type="GO" id="GO:0003677">
    <property type="term" value="F:DNA binding"/>
    <property type="evidence" value="ECO:0007669"/>
    <property type="project" value="UniProtKB-KW"/>
</dbReference>
<accession>A0A076PLP8</accession>
<feature type="domain" description="HTH gntR-type" evidence="4">
    <location>
        <begin position="9"/>
        <end position="76"/>
    </location>
</feature>
<dbReference type="KEGG" id="ctes:O987_07250"/>
<evidence type="ECO:0000256" key="3">
    <source>
        <dbReference type="ARBA" id="ARBA00023163"/>
    </source>
</evidence>
<dbReference type="CDD" id="cd07377">
    <property type="entry name" value="WHTH_GntR"/>
    <property type="match status" value="1"/>
</dbReference>
<proteinExistence type="predicted"/>
<dbReference type="HOGENOM" id="CLU_137820_0_0_4"/>
<dbReference type="SUPFAM" id="SSF46785">
    <property type="entry name" value="Winged helix' DNA-binding domain"/>
    <property type="match status" value="1"/>
</dbReference>
<evidence type="ECO:0000256" key="1">
    <source>
        <dbReference type="ARBA" id="ARBA00023015"/>
    </source>
</evidence>
<name>A0A076PLP8_COMTE</name>
<dbReference type="GO" id="GO:0003700">
    <property type="term" value="F:DNA-binding transcription factor activity"/>
    <property type="evidence" value="ECO:0007669"/>
    <property type="project" value="InterPro"/>
</dbReference>
<keyword evidence="2" id="KW-0238">DNA-binding</keyword>
<keyword evidence="1" id="KW-0805">Transcription regulation</keyword>
<evidence type="ECO:0000259" key="4">
    <source>
        <dbReference type="PROSITE" id="PS50949"/>
    </source>
</evidence>
<dbReference type="PANTHER" id="PTHR43537:SF5">
    <property type="entry name" value="UXU OPERON TRANSCRIPTIONAL REGULATOR"/>
    <property type="match status" value="1"/>
</dbReference>
<dbReference type="Pfam" id="PF00392">
    <property type="entry name" value="GntR"/>
    <property type="match status" value="1"/>
</dbReference>
<dbReference type="Gene3D" id="1.10.10.10">
    <property type="entry name" value="Winged helix-like DNA-binding domain superfamily/Winged helix DNA-binding domain"/>
    <property type="match status" value="1"/>
</dbReference>
<evidence type="ECO:0000313" key="6">
    <source>
        <dbReference type="Proteomes" id="UP000028782"/>
    </source>
</evidence>
<dbReference type="AlphaFoldDB" id="A0A076PLP8"/>
<gene>
    <name evidence="5" type="ORF">O987_07250</name>
</gene>
<evidence type="ECO:0000256" key="2">
    <source>
        <dbReference type="ARBA" id="ARBA00023125"/>
    </source>
</evidence>
<sequence>MTAKPMQSHSLCIAIADKLRERILSHRLPPGSDTNDGALAREFGVSRTPVREAMKLLCHEGLLTAQPRRGMTVTRLTTAQVAEAQQLCSLLAHHLAQLQCQQPRGGTELTERLYAIAQARLQLALGPAPRTPLTFSAPLIEHQRTAPAL</sequence>
<reference evidence="5 6" key="1">
    <citation type="journal article" date="2014" name="Genome Announc.">
        <title>Complete Genome Sequence of Polychlorinated Biphenyl Degrader Comamonas testosteroni TK102 (NBRC 109938).</title>
        <authorList>
            <person name="Fukuda K."/>
            <person name="Hosoyama A."/>
            <person name="Tsuchikane K."/>
            <person name="Ohji S."/>
            <person name="Yamazoe A."/>
            <person name="Fujita N."/>
            <person name="Shintani M."/>
            <person name="Kimbara K."/>
        </authorList>
    </citation>
    <scope>NUCLEOTIDE SEQUENCE [LARGE SCALE GENOMIC DNA]</scope>
    <source>
        <strain evidence="5">TK102</strain>
    </source>
</reference>
<dbReference type="InterPro" id="IPR036388">
    <property type="entry name" value="WH-like_DNA-bd_sf"/>
</dbReference>
<dbReference type="SMART" id="SM00345">
    <property type="entry name" value="HTH_GNTR"/>
    <property type="match status" value="1"/>
</dbReference>
<protein>
    <submittedName>
        <fullName evidence="5">GntR family transcriptional regulator</fullName>
    </submittedName>
</protein>
<dbReference type="PROSITE" id="PS50949">
    <property type="entry name" value="HTH_GNTR"/>
    <property type="match status" value="1"/>
</dbReference>
<dbReference type="PANTHER" id="PTHR43537">
    <property type="entry name" value="TRANSCRIPTIONAL REGULATOR, GNTR FAMILY"/>
    <property type="match status" value="1"/>
</dbReference>
<dbReference type="EMBL" id="CP006704">
    <property type="protein sequence ID" value="AIJ45596.1"/>
    <property type="molecule type" value="Genomic_DNA"/>
</dbReference>
<dbReference type="Proteomes" id="UP000028782">
    <property type="component" value="Chromosome"/>
</dbReference>
<keyword evidence="3" id="KW-0804">Transcription</keyword>
<dbReference type="InterPro" id="IPR036390">
    <property type="entry name" value="WH_DNA-bd_sf"/>
</dbReference>
<dbReference type="InterPro" id="IPR000524">
    <property type="entry name" value="Tscrpt_reg_HTH_GntR"/>
</dbReference>
<evidence type="ECO:0000313" key="5">
    <source>
        <dbReference type="EMBL" id="AIJ45596.1"/>
    </source>
</evidence>
<organism evidence="5 6">
    <name type="scientific">Comamonas testosteroni TK102</name>
    <dbReference type="NCBI Taxonomy" id="1392005"/>
    <lineage>
        <taxon>Bacteria</taxon>
        <taxon>Pseudomonadati</taxon>
        <taxon>Pseudomonadota</taxon>
        <taxon>Betaproteobacteria</taxon>
        <taxon>Burkholderiales</taxon>
        <taxon>Comamonadaceae</taxon>
        <taxon>Comamonas</taxon>
    </lineage>
</organism>